<dbReference type="GO" id="GO:0003677">
    <property type="term" value="F:DNA binding"/>
    <property type="evidence" value="ECO:0007669"/>
    <property type="project" value="UniProtKB-KW"/>
</dbReference>
<dbReference type="AlphaFoldDB" id="U2R143"/>
<dbReference type="Proteomes" id="UP000016608">
    <property type="component" value="Unassembled WGS sequence"/>
</dbReference>
<gene>
    <name evidence="2" type="ORF">HMPREF0373_01323</name>
</gene>
<reference evidence="2 3" key="1">
    <citation type="submission" date="2013-06" db="EMBL/GenBank/DDBJ databases">
        <authorList>
            <person name="Weinstock G."/>
            <person name="Sodergren E."/>
            <person name="Lobos E.A."/>
            <person name="Fulton L."/>
            <person name="Fulton R."/>
            <person name="Courtney L."/>
            <person name="Fronick C."/>
            <person name="O'Laughlin M."/>
            <person name="Godfrey J."/>
            <person name="Wilson R.M."/>
            <person name="Miner T."/>
            <person name="Farmer C."/>
            <person name="Delehaunty K."/>
            <person name="Cordes M."/>
            <person name="Minx P."/>
            <person name="Tomlinson C."/>
            <person name="Chen J."/>
            <person name="Wollam A."/>
            <person name="Pepin K.H."/>
            <person name="Bhonagiri V."/>
            <person name="Zhang X."/>
            <person name="Warren W."/>
            <person name="Mitreva M."/>
            <person name="Mardis E.R."/>
            <person name="Wilson R.K."/>
        </authorList>
    </citation>
    <scope>NUCLEOTIDE SEQUENCE [LARGE SCALE GENOMIC DNA]</scope>
    <source>
        <strain evidence="2 3">ATCC 29099</strain>
    </source>
</reference>
<name>U2R143_EUBRA</name>
<evidence type="ECO:0000313" key="3">
    <source>
        <dbReference type="Proteomes" id="UP000016608"/>
    </source>
</evidence>
<dbReference type="SMART" id="SM00530">
    <property type="entry name" value="HTH_XRE"/>
    <property type="match status" value="1"/>
</dbReference>
<keyword evidence="3" id="KW-1185">Reference proteome</keyword>
<proteinExistence type="predicted"/>
<dbReference type="PROSITE" id="PS50943">
    <property type="entry name" value="HTH_CROC1"/>
    <property type="match status" value="1"/>
</dbReference>
<dbReference type="Gene3D" id="1.10.260.40">
    <property type="entry name" value="lambda repressor-like DNA-binding domains"/>
    <property type="match status" value="1"/>
</dbReference>
<accession>U2R143</accession>
<dbReference type="GeneID" id="42787101"/>
<dbReference type="RefSeq" id="WP_021739720.1">
    <property type="nucleotide sequence ID" value="NZ_KI271153.1"/>
</dbReference>
<dbReference type="SUPFAM" id="SSF47413">
    <property type="entry name" value="lambda repressor-like DNA-binding domains"/>
    <property type="match status" value="1"/>
</dbReference>
<dbReference type="Pfam" id="PF01381">
    <property type="entry name" value="HTH_3"/>
    <property type="match status" value="1"/>
</dbReference>
<sequence>MEKITEVQKMQPMYVSIQQKETGNRIKSLLKQNGYTVKDIQGAMGFENPQAVYKWLSGRSLPSIDNFIILSRLLHTSIEDILVIDGDIVRLWSCYLIFYKNQPFFEKYSPIVNNTFLYKPAV</sequence>
<dbReference type="HOGENOM" id="CLU_159840_0_0_9"/>
<dbReference type="InterPro" id="IPR001387">
    <property type="entry name" value="Cro/C1-type_HTH"/>
</dbReference>
<dbReference type="CDD" id="cd00093">
    <property type="entry name" value="HTH_XRE"/>
    <property type="match status" value="1"/>
</dbReference>
<dbReference type="EMBL" id="AWVJ01000088">
    <property type="protein sequence ID" value="ERK47348.1"/>
    <property type="molecule type" value="Genomic_DNA"/>
</dbReference>
<organism evidence="2 3">
    <name type="scientific">Eubacterium ramulus ATCC 29099</name>
    <dbReference type="NCBI Taxonomy" id="1256908"/>
    <lineage>
        <taxon>Bacteria</taxon>
        <taxon>Bacillati</taxon>
        <taxon>Bacillota</taxon>
        <taxon>Clostridia</taxon>
        <taxon>Eubacteriales</taxon>
        <taxon>Eubacteriaceae</taxon>
        <taxon>Eubacterium</taxon>
    </lineage>
</organism>
<protein>
    <submittedName>
        <fullName evidence="2">DNA-binding helix-turn-helix protein</fullName>
    </submittedName>
</protein>
<comment type="caution">
    <text evidence="2">The sequence shown here is derived from an EMBL/GenBank/DDBJ whole genome shotgun (WGS) entry which is preliminary data.</text>
</comment>
<keyword evidence="2" id="KW-0238">DNA-binding</keyword>
<dbReference type="PATRIC" id="fig|1256908.3.peg.1226"/>
<feature type="domain" description="HTH cro/C1-type" evidence="1">
    <location>
        <begin position="26"/>
        <end position="81"/>
    </location>
</feature>
<dbReference type="InterPro" id="IPR010982">
    <property type="entry name" value="Lambda_DNA-bd_dom_sf"/>
</dbReference>
<evidence type="ECO:0000313" key="2">
    <source>
        <dbReference type="EMBL" id="ERK47348.1"/>
    </source>
</evidence>
<dbReference type="eggNOG" id="COG1476">
    <property type="taxonomic scope" value="Bacteria"/>
</dbReference>
<evidence type="ECO:0000259" key="1">
    <source>
        <dbReference type="PROSITE" id="PS50943"/>
    </source>
</evidence>